<comment type="subcellular location">
    <subcellularLocation>
        <location evidence="4">Cell outer membrane</location>
        <topology evidence="4">Multi-pass membrane protein</topology>
    </subcellularLocation>
</comment>
<keyword evidence="2 4" id="KW-0472">Membrane</keyword>
<comment type="similarity">
    <text evidence="4">Belongs to the TonB-dependent receptor family.</text>
</comment>
<dbReference type="Pfam" id="PF07660">
    <property type="entry name" value="STN"/>
    <property type="match status" value="1"/>
</dbReference>
<dbReference type="InterPro" id="IPR008969">
    <property type="entry name" value="CarboxyPept-like_regulatory"/>
</dbReference>
<keyword evidence="7" id="KW-1185">Reference proteome</keyword>
<organism evidence="6 7">
    <name type="scientific">Terrimonas rubra</name>
    <dbReference type="NCBI Taxonomy" id="1035890"/>
    <lineage>
        <taxon>Bacteria</taxon>
        <taxon>Pseudomonadati</taxon>
        <taxon>Bacteroidota</taxon>
        <taxon>Chitinophagia</taxon>
        <taxon>Chitinophagales</taxon>
        <taxon>Chitinophagaceae</taxon>
        <taxon>Terrimonas</taxon>
    </lineage>
</organism>
<dbReference type="InterPro" id="IPR023997">
    <property type="entry name" value="TonB-dep_OMP_SusC/RagA_CS"/>
</dbReference>
<dbReference type="Pfam" id="PF13715">
    <property type="entry name" value="CarbopepD_reg_2"/>
    <property type="match status" value="1"/>
</dbReference>
<evidence type="ECO:0000313" key="6">
    <source>
        <dbReference type="EMBL" id="MFD2921439.1"/>
    </source>
</evidence>
<dbReference type="InterPro" id="IPR039426">
    <property type="entry name" value="TonB-dep_rcpt-like"/>
</dbReference>
<dbReference type="SMART" id="SM00965">
    <property type="entry name" value="STN"/>
    <property type="match status" value="1"/>
</dbReference>
<sequence>MRNTGPQPERCKRQTRNMVWMLLMLLLSGYSLMARQEQGITLMEKDVSLDVLLKKIEIQTDYSFWYESKVLKTARKVTINVHNAPIAKVLEICFADQPLTYEIIGKTIVIRKKKAGNPRVTDQVQAGPLMDIRCSIRNEKGEPLAGVNIRIKGTFQGTVTNEQGVFTLPGISRNAILEMSIAGYKTRLYKVEDETNINIILEQEVRTMDDVVVTGFQKIDKKKFTGSVVQVDKELINRSGYMDVSKMLQGAAAGVSVQSPSGTFGATPKIRIRGNASISANQEPLYVLNGVPISAPANISVNQLYSGDPASLLSSVIAGLNANDIEDIFILKDGSATALYGTRAANGIISITTKKGAKGTLAVNLSSAVSIGVKPDITRFNLMNSSQQIDLARDLFNYGYLSILNYPSSTGAFTDAYFRYAENRITRDQFNQEVYEAKYANTNWFDILFRNNVLQEHSLSLSGGNDKAAYYLSGSYAADNGAAIGYNNKRYTADMRMIFNLSRKLTLDMDLNASFRNQMAPGTYNSTMFNGDLTRPFETNPAIYASTTSRAMSPYNSDGSYKYYRNNYAPFNILEELKENFIKINNQGIAIVVKPAYKLGKNLTLETLLSFRKNSSQLNHTATEYSNVAEAYRASYNDVIRSLNTYLFRDLNNPNSIPETILPRGGILDVFSNNGTELYGRATLDYKVSFSDRHRVALFGGVDLRSSDNASSNTRGYGYMYYGGHIISPSPLAMTAAIRNDDRYYNENKITERAVGGFVNGQYTFNNRYNVDFTLRADASNVFGSSVRSKYLPNYNVGLSWNVDREGFFQRLNKGGKIDYITLRASYALRGNAYQTSPMLNARFYNAIRFDGVNSEIGIRVLAPELYNLAWEKDYITNIGLDMSFLKRFNVIAEFYSRKNKDLIAHSSMPLEEGFTTKVINWASMSNKGFDLTFNVSNILNTKKLRWGAGLIYSYVKNRMLDGVLQSPLLTNVTKPEGFGKIGKPLYGLYAYNFVGLDNNGQPLFSTGGKDGRTINGIVLSSTNDSLVSYMGPREPTTTGSVSNSFGYGPFELRIFFTYSYGNKVFRSPMVQRNYADHLAAAQDIDARWRSSGDELITNVPGLVSNIQAAYLSSAGIQNEFAYNRSNAMVVNANVLRLNEVMFSYELSSKLLQRSGIIKSVRLMASANNIYYWADKRLRGVDPETLITGVSLPNPKSYSFRLMAHF</sequence>
<evidence type="ECO:0000256" key="3">
    <source>
        <dbReference type="ARBA" id="ARBA00023237"/>
    </source>
</evidence>
<reference evidence="7" key="1">
    <citation type="journal article" date="2019" name="Int. J. Syst. Evol. Microbiol.">
        <title>The Global Catalogue of Microorganisms (GCM) 10K type strain sequencing project: providing services to taxonomists for standard genome sequencing and annotation.</title>
        <authorList>
            <consortium name="The Broad Institute Genomics Platform"/>
            <consortium name="The Broad Institute Genome Sequencing Center for Infectious Disease"/>
            <person name="Wu L."/>
            <person name="Ma J."/>
        </authorList>
    </citation>
    <scope>NUCLEOTIDE SEQUENCE [LARGE SCALE GENOMIC DNA]</scope>
    <source>
        <strain evidence="7">KCTC 23299</strain>
    </source>
</reference>
<proteinExistence type="inferred from homology"/>
<dbReference type="SUPFAM" id="SSF56935">
    <property type="entry name" value="Porins"/>
    <property type="match status" value="1"/>
</dbReference>
<dbReference type="InterPro" id="IPR023996">
    <property type="entry name" value="TonB-dep_OMP_SusC/RagA"/>
</dbReference>
<evidence type="ECO:0000313" key="7">
    <source>
        <dbReference type="Proteomes" id="UP001597511"/>
    </source>
</evidence>
<dbReference type="Proteomes" id="UP001597511">
    <property type="component" value="Unassembled WGS sequence"/>
</dbReference>
<evidence type="ECO:0000259" key="5">
    <source>
        <dbReference type="SMART" id="SM00965"/>
    </source>
</evidence>
<dbReference type="RefSeq" id="WP_386103589.1">
    <property type="nucleotide sequence ID" value="NZ_JBHUOZ010000003.1"/>
</dbReference>
<protein>
    <submittedName>
        <fullName evidence="6">SusC/RagA family TonB-linked outer membrane protein</fullName>
    </submittedName>
</protein>
<keyword evidence="3 4" id="KW-0998">Cell outer membrane</keyword>
<evidence type="ECO:0000256" key="1">
    <source>
        <dbReference type="ARBA" id="ARBA00022448"/>
    </source>
</evidence>
<dbReference type="NCBIfam" id="TIGR04056">
    <property type="entry name" value="OMP_RagA_SusC"/>
    <property type="match status" value="1"/>
</dbReference>
<dbReference type="InterPro" id="IPR011662">
    <property type="entry name" value="Secretin/TonB_short_N"/>
</dbReference>
<dbReference type="InterPro" id="IPR037066">
    <property type="entry name" value="Plug_dom_sf"/>
</dbReference>
<dbReference type="Pfam" id="PF07715">
    <property type="entry name" value="Plug"/>
    <property type="match status" value="1"/>
</dbReference>
<keyword evidence="4" id="KW-0812">Transmembrane</keyword>
<feature type="domain" description="Secretin/TonB short N-terminal" evidence="5">
    <location>
        <begin position="62"/>
        <end position="113"/>
    </location>
</feature>
<keyword evidence="4" id="KW-1134">Transmembrane beta strand</keyword>
<dbReference type="InterPro" id="IPR012910">
    <property type="entry name" value="Plug_dom"/>
</dbReference>
<dbReference type="PROSITE" id="PS52016">
    <property type="entry name" value="TONB_DEPENDENT_REC_3"/>
    <property type="match status" value="1"/>
</dbReference>
<dbReference type="NCBIfam" id="TIGR04057">
    <property type="entry name" value="SusC_RagA_signa"/>
    <property type="match status" value="1"/>
</dbReference>
<dbReference type="EMBL" id="JBHUOZ010000003">
    <property type="protein sequence ID" value="MFD2921439.1"/>
    <property type="molecule type" value="Genomic_DNA"/>
</dbReference>
<dbReference type="Gene3D" id="2.170.130.10">
    <property type="entry name" value="TonB-dependent receptor, plug domain"/>
    <property type="match status" value="1"/>
</dbReference>
<keyword evidence="1 4" id="KW-0813">Transport</keyword>
<comment type="caution">
    <text evidence="6">The sequence shown here is derived from an EMBL/GenBank/DDBJ whole genome shotgun (WGS) entry which is preliminary data.</text>
</comment>
<gene>
    <name evidence="6" type="ORF">ACFS6H_17055</name>
</gene>
<dbReference type="SUPFAM" id="SSF49464">
    <property type="entry name" value="Carboxypeptidase regulatory domain-like"/>
    <property type="match status" value="1"/>
</dbReference>
<evidence type="ECO:0000256" key="2">
    <source>
        <dbReference type="ARBA" id="ARBA00023136"/>
    </source>
</evidence>
<accession>A0ABW6A7T6</accession>
<name>A0ABW6A7T6_9BACT</name>
<dbReference type="Gene3D" id="2.60.40.1120">
    <property type="entry name" value="Carboxypeptidase-like, regulatory domain"/>
    <property type="match status" value="1"/>
</dbReference>
<evidence type="ECO:0000256" key="4">
    <source>
        <dbReference type="PROSITE-ProRule" id="PRU01360"/>
    </source>
</evidence>